<evidence type="ECO:0000256" key="1">
    <source>
        <dbReference type="SAM" id="MobiDB-lite"/>
    </source>
</evidence>
<reference evidence="2" key="1">
    <citation type="submission" date="2021-07" db="EMBL/GenBank/DDBJ databases">
        <authorList>
            <person name="Branca A.L. A."/>
        </authorList>
    </citation>
    <scope>NUCLEOTIDE SEQUENCE</scope>
</reference>
<proteinExistence type="predicted"/>
<name>A0A9W4I7B9_9EURO</name>
<organism evidence="2 3">
    <name type="scientific">Penicillium salamii</name>
    <dbReference type="NCBI Taxonomy" id="1612424"/>
    <lineage>
        <taxon>Eukaryota</taxon>
        <taxon>Fungi</taxon>
        <taxon>Dikarya</taxon>
        <taxon>Ascomycota</taxon>
        <taxon>Pezizomycotina</taxon>
        <taxon>Eurotiomycetes</taxon>
        <taxon>Eurotiomycetidae</taxon>
        <taxon>Eurotiales</taxon>
        <taxon>Aspergillaceae</taxon>
        <taxon>Penicillium</taxon>
    </lineage>
</organism>
<comment type="caution">
    <text evidence="2">The sequence shown here is derived from an EMBL/GenBank/DDBJ whole genome shotgun (WGS) entry which is preliminary data.</text>
</comment>
<sequence length="468" mass="52581">MAPFQCMPRTAIADALWGDSALEQGIRLSNALHLFDGVLTQVKAITAARRRAEDANHELPGIERQLQRRLYVNASIRLHIGILYLERCDWAQNAYQDIVLGLKDIVEDQDFVERSWHLDAWHDCKALSEVLSQALGPSPVLTTEFLVYPVSSDITDSQSETTNEHITNGDVLLPASEPTATGDAFGDVELSDRIFLTAECLALGVTEFSFVVWLYGWLFDSIEQNAIALREHTRLLTEFKAALSKQSVGRIMGLSPNPVAIDHNTRYDFPIYASNRFRGNSIAQALEAANEAPSRNCAELMDMLKETIRSAKYLSKYWELEVDSLDPHFQRIVERRANARNSEEKVQAKLGLMFKAELLQREHQFVREVEDFAALRQDMPRPLHDPALDAWPNVQDREAIRMRVAHLQALKMGIIGRLQVTSQDEHSSVSSVGGSDDEAGGSDDEAPTEMAGICLELNFYEVHLCGRF</sequence>
<evidence type="ECO:0000313" key="3">
    <source>
        <dbReference type="Proteomes" id="UP001152592"/>
    </source>
</evidence>
<dbReference type="Proteomes" id="UP001152592">
    <property type="component" value="Unassembled WGS sequence"/>
</dbReference>
<evidence type="ECO:0000313" key="2">
    <source>
        <dbReference type="EMBL" id="CAG8231309.1"/>
    </source>
</evidence>
<accession>A0A9W4I7B9</accession>
<dbReference type="EMBL" id="CAJVPD010000011">
    <property type="protein sequence ID" value="CAG8231309.1"/>
    <property type="molecule type" value="Genomic_DNA"/>
</dbReference>
<dbReference type="AlphaFoldDB" id="A0A9W4I7B9"/>
<protein>
    <submittedName>
        <fullName evidence="2">Uncharacterized protein</fullName>
    </submittedName>
</protein>
<gene>
    <name evidence="2" type="ORF">PSALAMII_LOCUS285</name>
</gene>
<feature type="compositionally biased region" description="Acidic residues" evidence="1">
    <location>
        <begin position="435"/>
        <end position="447"/>
    </location>
</feature>
<dbReference type="OrthoDB" id="10262656at2759"/>
<feature type="region of interest" description="Disordered" evidence="1">
    <location>
        <begin position="425"/>
        <end position="447"/>
    </location>
</feature>